<dbReference type="GO" id="GO:0072380">
    <property type="term" value="C:TRC complex"/>
    <property type="evidence" value="ECO:0007669"/>
    <property type="project" value="TreeGrafter"/>
</dbReference>
<name>A0A5J4Z3G0_PORPP</name>
<dbReference type="PANTHER" id="PTHR45831">
    <property type="entry name" value="LD24721P"/>
    <property type="match status" value="1"/>
</dbReference>
<feature type="region of interest" description="Disordered" evidence="4">
    <location>
        <begin position="289"/>
        <end position="326"/>
    </location>
</feature>
<feature type="compositionally biased region" description="Gly residues" evidence="4">
    <location>
        <begin position="369"/>
        <end position="378"/>
    </location>
</feature>
<feature type="region of interest" description="Disordered" evidence="4">
    <location>
        <begin position="366"/>
        <end position="425"/>
    </location>
</feature>
<feature type="repeat" description="TPR" evidence="3">
    <location>
        <begin position="257"/>
        <end position="290"/>
    </location>
</feature>
<dbReference type="EMBL" id="VRMN01000001">
    <property type="protein sequence ID" value="KAA8497788.1"/>
    <property type="molecule type" value="Genomic_DNA"/>
</dbReference>
<dbReference type="Pfam" id="PF13414">
    <property type="entry name" value="TPR_11"/>
    <property type="match status" value="1"/>
</dbReference>
<gene>
    <name evidence="6" type="ORF">FVE85_5373</name>
</gene>
<dbReference type="Gene3D" id="1.25.40.10">
    <property type="entry name" value="Tetratricopeptide repeat domain"/>
    <property type="match status" value="1"/>
</dbReference>
<keyword evidence="1" id="KW-0677">Repeat</keyword>
<evidence type="ECO:0000313" key="6">
    <source>
        <dbReference type="EMBL" id="KAA8497788.1"/>
    </source>
</evidence>
<dbReference type="GO" id="GO:0016020">
    <property type="term" value="C:membrane"/>
    <property type="evidence" value="ECO:0007669"/>
    <property type="project" value="TreeGrafter"/>
</dbReference>
<dbReference type="SMART" id="SM00727">
    <property type="entry name" value="STI1"/>
    <property type="match status" value="2"/>
</dbReference>
<feature type="compositionally biased region" description="Acidic residues" evidence="4">
    <location>
        <begin position="405"/>
        <end position="414"/>
    </location>
</feature>
<dbReference type="InterPro" id="IPR047150">
    <property type="entry name" value="SGT"/>
</dbReference>
<feature type="region of interest" description="Disordered" evidence="4">
    <location>
        <begin position="145"/>
        <end position="183"/>
    </location>
</feature>
<feature type="compositionally biased region" description="Polar residues" evidence="4">
    <location>
        <begin position="385"/>
        <end position="399"/>
    </location>
</feature>
<sequence length="503" mass="54480">MDADAMDNEAERLFLHGVADYLDAAAQAGGLVEEKEIVLSCLAQIFPQVDMSDLDARARAVVQRAGHSPPQVYAAGIASLEEQTEQDHVERSQAPELTTVNPSAYEEKFDMFVASLKRTKFFDGINPGTPEYDARVKKARAKFEQKFGPESAPGQADTTTSTRAVPAPAEGSSDSTYEDKTASQNLARAEEFKQQGNDAFKAQKHEEALSLYTKAIELDPSNAVYYSNRAAASINLERYSAAIDDAKHAVSIDPNFVRAYDRLARAYRSLDMVDEEIDALEHAVSLDPSNEKLRSELTNAESRRDRRNSLPRGADPMAGMAGGMPAGMPDLSGMMNNPMFAQMASQFMSNPEMQRMMQDPDVLRQAMGMFGGAGGGSPFGAAPAQTSSRSAPEQVSATPENAADPSEETEDIYDDPNGPGVPPDLSSLLGGLNPDLQNMVRNNPDLARMADEVRRDPSAISRILSDPAAMSNIMSMAGSVYSADSRNSENDDSGQENPRTYYS</sequence>
<dbReference type="Pfam" id="PF13181">
    <property type="entry name" value="TPR_8"/>
    <property type="match status" value="1"/>
</dbReference>
<evidence type="ECO:0000256" key="3">
    <source>
        <dbReference type="PROSITE-ProRule" id="PRU00339"/>
    </source>
</evidence>
<dbReference type="OMA" id="AAMRHMS"/>
<evidence type="ECO:0000256" key="2">
    <source>
        <dbReference type="ARBA" id="ARBA00022803"/>
    </source>
</evidence>
<reference evidence="7" key="1">
    <citation type="journal article" date="2019" name="Nat. Commun.">
        <title>Expansion of phycobilisome linker gene families in mesophilic red algae.</title>
        <authorList>
            <person name="Lee J."/>
            <person name="Kim D."/>
            <person name="Bhattacharya D."/>
            <person name="Yoon H.S."/>
        </authorList>
    </citation>
    <scope>NUCLEOTIDE SEQUENCE [LARGE SCALE GENOMIC DNA]</scope>
    <source>
        <strain evidence="7">CCMP 1328</strain>
    </source>
</reference>
<dbReference type="InterPro" id="IPR011990">
    <property type="entry name" value="TPR-like_helical_dom_sf"/>
</dbReference>
<dbReference type="GO" id="GO:0060090">
    <property type="term" value="F:molecular adaptor activity"/>
    <property type="evidence" value="ECO:0007669"/>
    <property type="project" value="TreeGrafter"/>
</dbReference>
<evidence type="ECO:0000313" key="7">
    <source>
        <dbReference type="Proteomes" id="UP000324585"/>
    </source>
</evidence>
<dbReference type="SUPFAM" id="SSF48452">
    <property type="entry name" value="TPR-like"/>
    <property type="match status" value="1"/>
</dbReference>
<dbReference type="OrthoDB" id="6032at2759"/>
<dbReference type="SMART" id="SM00028">
    <property type="entry name" value="TPR"/>
    <property type="match status" value="3"/>
</dbReference>
<organism evidence="6 7">
    <name type="scientific">Porphyridium purpureum</name>
    <name type="common">Red alga</name>
    <name type="synonym">Porphyridium cruentum</name>
    <dbReference type="NCBI Taxonomy" id="35688"/>
    <lineage>
        <taxon>Eukaryota</taxon>
        <taxon>Rhodophyta</taxon>
        <taxon>Bangiophyceae</taxon>
        <taxon>Porphyridiales</taxon>
        <taxon>Porphyridiaceae</taxon>
        <taxon>Porphyridium</taxon>
    </lineage>
</organism>
<dbReference type="InterPro" id="IPR019734">
    <property type="entry name" value="TPR_rpt"/>
</dbReference>
<keyword evidence="2 3" id="KW-0802">TPR repeat</keyword>
<feature type="compositionally biased region" description="Basic and acidic residues" evidence="4">
    <location>
        <begin position="289"/>
        <end position="308"/>
    </location>
</feature>
<feature type="domain" description="STI1" evidence="5">
    <location>
        <begin position="328"/>
        <end position="366"/>
    </location>
</feature>
<feature type="repeat" description="TPR" evidence="3">
    <location>
        <begin position="189"/>
        <end position="222"/>
    </location>
</feature>
<evidence type="ECO:0000256" key="1">
    <source>
        <dbReference type="ARBA" id="ARBA00022737"/>
    </source>
</evidence>
<dbReference type="InterPro" id="IPR006636">
    <property type="entry name" value="STI1_HS-bd"/>
</dbReference>
<proteinExistence type="predicted"/>
<comment type="caution">
    <text evidence="6">The sequence shown here is derived from an EMBL/GenBank/DDBJ whole genome shotgun (WGS) entry which is preliminary data.</text>
</comment>
<dbReference type="PROSITE" id="PS50005">
    <property type="entry name" value="TPR"/>
    <property type="match status" value="2"/>
</dbReference>
<dbReference type="GO" id="GO:0006620">
    <property type="term" value="P:post-translational protein targeting to endoplasmic reticulum membrane"/>
    <property type="evidence" value="ECO:0007669"/>
    <property type="project" value="TreeGrafter"/>
</dbReference>
<protein>
    <submittedName>
        <fullName evidence="6">Small glutamine-rich tetratricopeptide repeat-containing protein 2</fullName>
    </submittedName>
</protein>
<keyword evidence="7" id="KW-1185">Reference proteome</keyword>
<evidence type="ECO:0000259" key="5">
    <source>
        <dbReference type="SMART" id="SM00727"/>
    </source>
</evidence>
<dbReference type="PANTHER" id="PTHR45831:SF2">
    <property type="entry name" value="LD24721P"/>
    <property type="match status" value="1"/>
</dbReference>
<evidence type="ECO:0000256" key="4">
    <source>
        <dbReference type="SAM" id="MobiDB-lite"/>
    </source>
</evidence>
<feature type="domain" description="STI1" evidence="5">
    <location>
        <begin position="433"/>
        <end position="473"/>
    </location>
</feature>
<dbReference type="AlphaFoldDB" id="A0A5J4Z3G0"/>
<dbReference type="Proteomes" id="UP000324585">
    <property type="component" value="Unassembled WGS sequence"/>
</dbReference>
<feature type="region of interest" description="Disordered" evidence="4">
    <location>
        <begin position="480"/>
        <end position="503"/>
    </location>
</feature>
<accession>A0A5J4Z3G0</accession>